<evidence type="ECO:0000313" key="4">
    <source>
        <dbReference type="Proteomes" id="UP000262325"/>
    </source>
</evidence>
<keyword evidence="1" id="KW-0472">Membrane</keyword>
<sequence length="85" mass="9723">ILGILGVSFTALAIWFFTILIIFTLAGFVLNRYTKGEPATFFMEIPPIRWPKIGNVLAKTFNRLKWYALEVIPIFVYASILIWVG</sequence>
<evidence type="ECO:0000259" key="2">
    <source>
        <dbReference type="Pfam" id="PF07664"/>
    </source>
</evidence>
<feature type="non-terminal residue" evidence="3">
    <location>
        <position position="1"/>
    </location>
</feature>
<name>A0A3D5QAV1_FLESI</name>
<evidence type="ECO:0000256" key="1">
    <source>
        <dbReference type="SAM" id="Phobius"/>
    </source>
</evidence>
<protein>
    <submittedName>
        <fullName evidence="3">Ferrous iron transport protein B</fullName>
    </submittedName>
</protein>
<dbReference type="GO" id="GO:0016020">
    <property type="term" value="C:membrane"/>
    <property type="evidence" value="ECO:0007669"/>
    <property type="project" value="InterPro"/>
</dbReference>
<dbReference type="InterPro" id="IPR011640">
    <property type="entry name" value="Fe2_transport_prot_B_C"/>
</dbReference>
<feature type="domain" description="Ferrous iron transport protein B C-terminal" evidence="2">
    <location>
        <begin position="13"/>
        <end position="63"/>
    </location>
</feature>
<feature type="transmembrane region" description="Helical" evidence="1">
    <location>
        <begin position="12"/>
        <end position="30"/>
    </location>
</feature>
<feature type="transmembrane region" description="Helical" evidence="1">
    <location>
        <begin position="66"/>
        <end position="84"/>
    </location>
</feature>
<feature type="non-terminal residue" evidence="3">
    <location>
        <position position="85"/>
    </location>
</feature>
<dbReference type="GO" id="GO:0015093">
    <property type="term" value="F:ferrous iron transmembrane transporter activity"/>
    <property type="evidence" value="ECO:0007669"/>
    <property type="project" value="InterPro"/>
</dbReference>
<evidence type="ECO:0000313" key="3">
    <source>
        <dbReference type="EMBL" id="HCW92961.1"/>
    </source>
</evidence>
<comment type="caution">
    <text evidence="3">The sequence shown here is derived from an EMBL/GenBank/DDBJ whole genome shotgun (WGS) entry which is preliminary data.</text>
</comment>
<accession>A0A3D5QAV1</accession>
<dbReference type="EMBL" id="DPPF01000091">
    <property type="protein sequence ID" value="HCW92961.1"/>
    <property type="molecule type" value="Genomic_DNA"/>
</dbReference>
<proteinExistence type="predicted"/>
<keyword evidence="1" id="KW-0812">Transmembrane</keyword>
<gene>
    <name evidence="3" type="ORF">DHM44_04690</name>
</gene>
<organism evidence="3 4">
    <name type="scientific">Flexistipes sinusarabici</name>
    <dbReference type="NCBI Taxonomy" id="2352"/>
    <lineage>
        <taxon>Bacteria</taxon>
        <taxon>Pseudomonadati</taxon>
        <taxon>Deferribacterota</taxon>
        <taxon>Deferribacteres</taxon>
        <taxon>Deferribacterales</taxon>
        <taxon>Flexistipitaceae</taxon>
        <taxon>Flexistipes</taxon>
    </lineage>
</organism>
<dbReference type="Proteomes" id="UP000262325">
    <property type="component" value="Unassembled WGS sequence"/>
</dbReference>
<dbReference type="AlphaFoldDB" id="A0A3D5QAV1"/>
<keyword evidence="1" id="KW-1133">Transmembrane helix</keyword>
<reference evidence="3 4" key="1">
    <citation type="journal article" date="2018" name="Nat. Biotechnol.">
        <title>A standardized bacterial taxonomy based on genome phylogeny substantially revises the tree of life.</title>
        <authorList>
            <person name="Parks D.H."/>
            <person name="Chuvochina M."/>
            <person name="Waite D.W."/>
            <person name="Rinke C."/>
            <person name="Skarshewski A."/>
            <person name="Chaumeil P.A."/>
            <person name="Hugenholtz P."/>
        </authorList>
    </citation>
    <scope>NUCLEOTIDE SEQUENCE [LARGE SCALE GENOMIC DNA]</scope>
    <source>
        <strain evidence="3">UBA8672</strain>
    </source>
</reference>
<dbReference type="Pfam" id="PF07664">
    <property type="entry name" value="FeoB_C"/>
    <property type="match status" value="1"/>
</dbReference>